<keyword evidence="5" id="KW-1185">Reference proteome</keyword>
<dbReference type="InterPro" id="IPR032806">
    <property type="entry name" value="YbfD_N"/>
</dbReference>
<dbReference type="EMBL" id="JAGIOE010000001">
    <property type="protein sequence ID" value="MBP2374797.1"/>
    <property type="molecule type" value="Genomic_DNA"/>
</dbReference>
<dbReference type="Proteomes" id="UP000766570">
    <property type="component" value="Unassembled WGS sequence"/>
</dbReference>
<sequence>MPSSLETLIQRHPTLPELDHETLTEIPSGLLKALATVPDPRRGQGCRYRSGWLLAVAACAVMAGHTGYRQMQELARRLANHRNRPVPGPSTFHRFLKQLDPVGLDEALASWAATLHTAAAPLLAEAIAIDGKELRSSKNGNGAKVHLLAATTHDSGLVLGQVDVCAKTNEIPRLPELLELLARHHELAGRIITLDALHTQRNTAKLICQTHGAHYVLTLKGNQPTVHALVRNLPWEQVPVADTTIDTGHGRVVIRKLQIATLTGKFAPDWPGLRQVARLTRERTHQGKTSVETVFILTSLPPHLAGPGHIADLVRGHWSIENKVHHVRDTAYREDHNQVRTGHAPRNVAALTNAALTALRAAGLTEIRPATRALHAQNKLIQAILTVV</sequence>
<dbReference type="PANTHER" id="PTHR30298">
    <property type="entry name" value="H REPEAT-ASSOCIATED PREDICTED TRANSPOSASE"/>
    <property type="match status" value="1"/>
</dbReference>
<dbReference type="Pfam" id="PF13808">
    <property type="entry name" value="DDE_Tnp_1_assoc"/>
    <property type="match status" value="1"/>
</dbReference>
<gene>
    <name evidence="3" type="ORF">JOF46_000328</name>
    <name evidence="4" type="ORF">JOF46_002709</name>
</gene>
<dbReference type="Pfam" id="PF01609">
    <property type="entry name" value="DDE_Tnp_1"/>
    <property type="match status" value="1"/>
</dbReference>
<dbReference type="EMBL" id="JAGIOE010000001">
    <property type="protein sequence ID" value="MBP2372416.1"/>
    <property type="molecule type" value="Genomic_DNA"/>
</dbReference>
<accession>A0ABS4W8Q9</accession>
<reference evidence="3 5" key="1">
    <citation type="submission" date="2021-03" db="EMBL/GenBank/DDBJ databases">
        <title>Sequencing the genomes of 1000 actinobacteria strains.</title>
        <authorList>
            <person name="Klenk H.-P."/>
        </authorList>
    </citation>
    <scope>NUCLEOTIDE SEQUENCE [LARGE SCALE GENOMIC DNA]</scope>
    <source>
        <strain evidence="3 5">DSM 15454</strain>
    </source>
</reference>
<dbReference type="InterPro" id="IPR051698">
    <property type="entry name" value="Transposase_11-like"/>
</dbReference>
<evidence type="ECO:0000259" key="2">
    <source>
        <dbReference type="Pfam" id="PF13808"/>
    </source>
</evidence>
<organism evidence="3 5">
    <name type="scientific">Paeniglutamicibacter psychrophenolicus</name>
    <dbReference type="NCBI Taxonomy" id="257454"/>
    <lineage>
        <taxon>Bacteria</taxon>
        <taxon>Bacillati</taxon>
        <taxon>Actinomycetota</taxon>
        <taxon>Actinomycetes</taxon>
        <taxon>Micrococcales</taxon>
        <taxon>Micrococcaceae</taxon>
        <taxon>Paeniglutamicibacter</taxon>
    </lineage>
</organism>
<proteinExistence type="predicted"/>
<evidence type="ECO:0000313" key="4">
    <source>
        <dbReference type="EMBL" id="MBP2374797.1"/>
    </source>
</evidence>
<dbReference type="InterPro" id="IPR002559">
    <property type="entry name" value="Transposase_11"/>
</dbReference>
<evidence type="ECO:0000313" key="3">
    <source>
        <dbReference type="EMBL" id="MBP2372416.1"/>
    </source>
</evidence>
<name>A0ABS4W8Q9_9MICC</name>
<dbReference type="RefSeq" id="WP_209905736.1">
    <property type="nucleotide sequence ID" value="NZ_BAAAMI010000037.1"/>
</dbReference>
<feature type="domain" description="H repeat-associated protein N-terminal" evidence="2">
    <location>
        <begin position="32"/>
        <end position="112"/>
    </location>
</feature>
<dbReference type="NCBIfam" id="NF033564">
    <property type="entry name" value="transpos_ISAs1"/>
    <property type="match status" value="1"/>
</dbReference>
<dbReference type="PANTHER" id="PTHR30298:SF0">
    <property type="entry name" value="PROTEIN YBFL-RELATED"/>
    <property type="match status" value="1"/>
</dbReference>
<evidence type="ECO:0000259" key="1">
    <source>
        <dbReference type="Pfam" id="PF01609"/>
    </source>
</evidence>
<comment type="caution">
    <text evidence="3">The sequence shown here is derived from an EMBL/GenBank/DDBJ whole genome shotgun (WGS) entry which is preliminary data.</text>
</comment>
<protein>
    <submittedName>
        <fullName evidence="3">Transposase YbfD/YdcC</fullName>
    </submittedName>
</protein>
<dbReference type="InterPro" id="IPR047647">
    <property type="entry name" value="ISAs1_transpos"/>
</dbReference>
<evidence type="ECO:0000313" key="5">
    <source>
        <dbReference type="Proteomes" id="UP000766570"/>
    </source>
</evidence>
<feature type="domain" description="Transposase IS4-like" evidence="1">
    <location>
        <begin position="125"/>
        <end position="354"/>
    </location>
</feature>